<dbReference type="SUPFAM" id="SSF51703">
    <property type="entry name" value="Cobalamin (vitamin B12)-dependent enzymes"/>
    <property type="match status" value="1"/>
</dbReference>
<dbReference type="CDD" id="cd03677">
    <property type="entry name" value="MM_CoA_mutase_beta"/>
    <property type="match status" value="1"/>
</dbReference>
<dbReference type="InterPro" id="IPR036724">
    <property type="entry name" value="Cobalamin-bd_sf"/>
</dbReference>
<dbReference type="InterPro" id="IPR006099">
    <property type="entry name" value="MeMalonylCoA_mutase_a/b_cat"/>
</dbReference>
<accession>A0A371B3M5</accession>
<evidence type="ECO:0000313" key="8">
    <source>
        <dbReference type="Proteomes" id="UP000263993"/>
    </source>
</evidence>
<comment type="cofactor">
    <cofactor evidence="1">
        <name>adenosylcob(III)alamin</name>
        <dbReference type="ChEBI" id="CHEBI:18408"/>
    </cofactor>
</comment>
<comment type="caution">
    <text evidence="7">The sequence shown here is derived from an EMBL/GenBank/DDBJ whole genome shotgun (WGS) entry which is preliminary data.</text>
</comment>
<evidence type="ECO:0000256" key="1">
    <source>
        <dbReference type="ARBA" id="ARBA00001922"/>
    </source>
</evidence>
<keyword evidence="5" id="KW-0170">Cobalt</keyword>
<dbReference type="EMBL" id="QRGO01000002">
    <property type="protein sequence ID" value="RDV02195.1"/>
    <property type="molecule type" value="Genomic_DNA"/>
</dbReference>
<gene>
    <name evidence="7" type="ORF">DXH78_16525</name>
</gene>
<dbReference type="GO" id="GO:0031419">
    <property type="term" value="F:cobalamin binding"/>
    <property type="evidence" value="ECO:0007669"/>
    <property type="project" value="UniProtKB-KW"/>
</dbReference>
<organism evidence="7 8">
    <name type="scientific">Undibacter mobilis</name>
    <dbReference type="NCBI Taxonomy" id="2292256"/>
    <lineage>
        <taxon>Bacteria</taxon>
        <taxon>Pseudomonadati</taxon>
        <taxon>Pseudomonadota</taxon>
        <taxon>Alphaproteobacteria</taxon>
        <taxon>Hyphomicrobiales</taxon>
        <taxon>Nitrobacteraceae</taxon>
        <taxon>Undibacter</taxon>
    </lineage>
</organism>
<keyword evidence="4" id="KW-0413">Isomerase</keyword>
<evidence type="ECO:0000256" key="2">
    <source>
        <dbReference type="ARBA" id="ARBA00008465"/>
    </source>
</evidence>
<protein>
    <submittedName>
        <fullName evidence="7">Methylmalonyl-CoA mutase</fullName>
    </submittedName>
</protein>
<dbReference type="Gene3D" id="3.20.20.240">
    <property type="entry name" value="Methylmalonyl-CoA mutase"/>
    <property type="match status" value="1"/>
</dbReference>
<dbReference type="Pfam" id="PF01642">
    <property type="entry name" value="MM_CoA_mutase"/>
    <property type="match status" value="1"/>
</dbReference>
<dbReference type="AlphaFoldDB" id="A0A371B3M5"/>
<feature type="domain" description="Methylmalonyl-CoA mutase alpha/beta chain catalytic" evidence="6">
    <location>
        <begin position="71"/>
        <end position="458"/>
    </location>
</feature>
<dbReference type="SUPFAM" id="SSF52242">
    <property type="entry name" value="Cobalamin (vitamin B12)-binding domain"/>
    <property type="match status" value="1"/>
</dbReference>
<dbReference type="GO" id="GO:0016866">
    <property type="term" value="F:intramolecular transferase activity"/>
    <property type="evidence" value="ECO:0007669"/>
    <property type="project" value="InterPro"/>
</dbReference>
<dbReference type="GO" id="GO:0046872">
    <property type="term" value="F:metal ion binding"/>
    <property type="evidence" value="ECO:0007669"/>
    <property type="project" value="InterPro"/>
</dbReference>
<keyword evidence="8" id="KW-1185">Reference proteome</keyword>
<evidence type="ECO:0000259" key="6">
    <source>
        <dbReference type="Pfam" id="PF01642"/>
    </source>
</evidence>
<evidence type="ECO:0000256" key="4">
    <source>
        <dbReference type="ARBA" id="ARBA00023235"/>
    </source>
</evidence>
<evidence type="ECO:0000313" key="7">
    <source>
        <dbReference type="EMBL" id="RDV02195.1"/>
    </source>
</evidence>
<evidence type="ECO:0000256" key="3">
    <source>
        <dbReference type="ARBA" id="ARBA00022628"/>
    </source>
</evidence>
<name>A0A371B3M5_9BRAD</name>
<sequence length="623" mass="66037">MSTANPNTKTLSLAAEFPPTDAAEWRKLVDAALKGADFDKRLVTRTYDDLRVEPLYPRARDARPVAGRAPGAPWQVVQRVDHPDAVEANNQALTDLENGATALSLVFAGSIGGYGYGLSGSEQTIARALDNVWLDAVAIETDFSAQEKEAGLNLAKAVKARGIEPAKTQIRFAHDPLGLMARNGAAPRPWAETAKMLAGFAADLAAQGFKGPFAVADGRAVHAAGGSEAQELAFALGNAVTYLRMFADSGVPLDQARALIFFRLAADADEFMTIAKFRALRKLWARVEEASGLTAKPAFVSAETAWRMMTQRDPYVNMLRTTIAITAAGVGGADAITVLPFTAARGLPDAFARRVARNQQLILLEESNLYRVADPAAGAGGIETLTTQLAQTAWALFQEIEKAGGAADAIAQGVIQKKVAETRKARQANVARRKDPLTGASEFPNLGEAEVKVLAVPRVKIAPLPAALTFDALEAMRLAAPFEALRDKSDDLARKTGSRPKVFLATLGKLSEFSARAGFAKNFFEAGGIEAIAADGFKDRAEMLAAFRKSGTKLACLCSTDKVYEAEAVEAAKDLIAAGAIVHLAGRPGDLEAALKDAGVTTFIYVGCDVLSILEATYSSLAS</sequence>
<proteinExistence type="inferred from homology"/>
<dbReference type="Proteomes" id="UP000263993">
    <property type="component" value="Unassembled WGS sequence"/>
</dbReference>
<dbReference type="Gene3D" id="3.40.50.280">
    <property type="entry name" value="Cobalamin-binding domain"/>
    <property type="match status" value="1"/>
</dbReference>
<evidence type="ECO:0000256" key="5">
    <source>
        <dbReference type="ARBA" id="ARBA00023285"/>
    </source>
</evidence>
<keyword evidence="3" id="KW-0846">Cobalamin</keyword>
<dbReference type="OrthoDB" id="9762378at2"/>
<dbReference type="PANTHER" id="PTHR48101:SF4">
    <property type="entry name" value="METHYLMALONYL-COA MUTASE, MITOCHONDRIAL"/>
    <property type="match status" value="1"/>
</dbReference>
<dbReference type="RefSeq" id="WP_115518318.1">
    <property type="nucleotide sequence ID" value="NZ_QRGO01000002.1"/>
</dbReference>
<dbReference type="InterPro" id="IPR016176">
    <property type="entry name" value="Cbl-dep_enz_cat"/>
</dbReference>
<reference evidence="8" key="1">
    <citation type="submission" date="2018-08" db="EMBL/GenBank/DDBJ databases">
        <authorList>
            <person name="Kim S.-J."/>
            <person name="Jung G.-Y."/>
        </authorList>
    </citation>
    <scope>NUCLEOTIDE SEQUENCE [LARGE SCALE GENOMIC DNA]</scope>
    <source>
        <strain evidence="8">GY_H</strain>
    </source>
</reference>
<comment type="similarity">
    <text evidence="2">Belongs to the methylmalonyl-CoA mutase family.</text>
</comment>
<dbReference type="PANTHER" id="PTHR48101">
    <property type="entry name" value="METHYLMALONYL-COA MUTASE, MITOCHONDRIAL-RELATED"/>
    <property type="match status" value="1"/>
</dbReference>